<reference evidence="1 2" key="1">
    <citation type="submission" date="2018-03" db="EMBL/GenBank/DDBJ databases">
        <title>Genomic Encyclopedia of Archaeal and Bacterial Type Strains, Phase II (KMG-II): from individual species to whole genera.</title>
        <authorList>
            <person name="Goeker M."/>
        </authorList>
    </citation>
    <scope>NUCLEOTIDE SEQUENCE [LARGE SCALE GENOMIC DNA]</scope>
    <source>
        <strain evidence="1 2">DSM 28354</strain>
    </source>
</reference>
<gene>
    <name evidence="1" type="ORF">CLV58_12076</name>
</gene>
<accession>A0A2T0SHC9</accession>
<proteinExistence type="predicted"/>
<comment type="caution">
    <text evidence="1">The sequence shown here is derived from an EMBL/GenBank/DDBJ whole genome shotgun (WGS) entry which is preliminary data.</text>
</comment>
<keyword evidence="2" id="KW-1185">Reference proteome</keyword>
<evidence type="ECO:0000313" key="2">
    <source>
        <dbReference type="Proteomes" id="UP000238375"/>
    </source>
</evidence>
<sequence>MGRFNAIGKTIEPGAPIQLAGNNQQYTAKATLIGCIQLTKTCVDGTVSILYIEFIGGLF</sequence>
<organism evidence="1 2">
    <name type="scientific">Spirosoma oryzae</name>
    <dbReference type="NCBI Taxonomy" id="1469603"/>
    <lineage>
        <taxon>Bacteria</taxon>
        <taxon>Pseudomonadati</taxon>
        <taxon>Bacteroidota</taxon>
        <taxon>Cytophagia</taxon>
        <taxon>Cytophagales</taxon>
        <taxon>Cytophagaceae</taxon>
        <taxon>Spirosoma</taxon>
    </lineage>
</organism>
<dbReference type="EMBL" id="PVTE01000020">
    <property type="protein sequence ID" value="PRY32824.1"/>
    <property type="molecule type" value="Genomic_DNA"/>
</dbReference>
<dbReference type="Proteomes" id="UP000238375">
    <property type="component" value="Unassembled WGS sequence"/>
</dbReference>
<dbReference type="AlphaFoldDB" id="A0A2T0SHC9"/>
<name>A0A2T0SHC9_9BACT</name>
<evidence type="ECO:0000313" key="1">
    <source>
        <dbReference type="EMBL" id="PRY32824.1"/>
    </source>
</evidence>
<protein>
    <submittedName>
        <fullName evidence="1">Uncharacterized protein</fullName>
    </submittedName>
</protein>